<reference evidence="16 17" key="1">
    <citation type="submission" date="2023-07" db="EMBL/GenBank/DDBJ databases">
        <title>Sorghum-associated microbial communities from plants grown in Nebraska, USA.</title>
        <authorList>
            <person name="Schachtman D."/>
        </authorList>
    </citation>
    <scope>NUCLEOTIDE SEQUENCE [LARGE SCALE GENOMIC DNA]</scope>
    <source>
        <strain evidence="16 17">CC482</strain>
    </source>
</reference>
<gene>
    <name evidence="16" type="ORF">J2T15_002053</name>
</gene>
<evidence type="ECO:0000256" key="4">
    <source>
        <dbReference type="ARBA" id="ARBA00022475"/>
    </source>
</evidence>
<feature type="transmembrane region" description="Helical" evidence="13">
    <location>
        <begin position="28"/>
        <end position="55"/>
    </location>
</feature>
<evidence type="ECO:0000313" key="17">
    <source>
        <dbReference type="Proteomes" id="UP001229346"/>
    </source>
</evidence>
<evidence type="ECO:0000256" key="12">
    <source>
        <dbReference type="SAM" id="Coils"/>
    </source>
</evidence>
<dbReference type="InterPro" id="IPR036890">
    <property type="entry name" value="HATPase_C_sf"/>
</dbReference>
<name>A0ABT9TZ19_PAEHA</name>
<keyword evidence="11 13" id="KW-0472">Membrane</keyword>
<dbReference type="InterPro" id="IPR003594">
    <property type="entry name" value="HATPase_dom"/>
</dbReference>
<dbReference type="InterPro" id="IPR003661">
    <property type="entry name" value="HisK_dim/P_dom"/>
</dbReference>
<proteinExistence type="predicted"/>
<feature type="transmembrane region" description="Helical" evidence="13">
    <location>
        <begin position="224"/>
        <end position="244"/>
    </location>
</feature>
<protein>
    <recommendedName>
        <fullName evidence="3">histidine kinase</fullName>
        <ecNumber evidence="3">2.7.13.3</ecNumber>
    </recommendedName>
</protein>
<evidence type="ECO:0000256" key="13">
    <source>
        <dbReference type="SAM" id="Phobius"/>
    </source>
</evidence>
<dbReference type="Gene3D" id="6.10.340.10">
    <property type="match status" value="1"/>
</dbReference>
<keyword evidence="5" id="KW-0597">Phosphoprotein</keyword>
<evidence type="ECO:0000256" key="2">
    <source>
        <dbReference type="ARBA" id="ARBA00004651"/>
    </source>
</evidence>
<feature type="coiled-coil region" evidence="12">
    <location>
        <begin position="287"/>
        <end position="317"/>
    </location>
</feature>
<dbReference type="SUPFAM" id="SSF55874">
    <property type="entry name" value="ATPase domain of HSP90 chaperone/DNA topoisomerase II/histidine kinase"/>
    <property type="match status" value="1"/>
</dbReference>
<dbReference type="PANTHER" id="PTHR45453">
    <property type="entry name" value="PHOSPHATE REGULON SENSOR PROTEIN PHOR"/>
    <property type="match status" value="1"/>
</dbReference>
<evidence type="ECO:0000256" key="5">
    <source>
        <dbReference type="ARBA" id="ARBA00022553"/>
    </source>
</evidence>
<dbReference type="SUPFAM" id="SSF47384">
    <property type="entry name" value="Homodimeric domain of signal transducing histidine kinase"/>
    <property type="match status" value="1"/>
</dbReference>
<dbReference type="Proteomes" id="UP001229346">
    <property type="component" value="Unassembled WGS sequence"/>
</dbReference>
<comment type="caution">
    <text evidence="16">The sequence shown here is derived from an EMBL/GenBank/DDBJ whole genome shotgun (WGS) entry which is preliminary data.</text>
</comment>
<evidence type="ECO:0000256" key="10">
    <source>
        <dbReference type="ARBA" id="ARBA00023012"/>
    </source>
</evidence>
<evidence type="ECO:0000256" key="3">
    <source>
        <dbReference type="ARBA" id="ARBA00012438"/>
    </source>
</evidence>
<keyword evidence="9" id="KW-0067">ATP-binding</keyword>
<keyword evidence="10" id="KW-0902">Two-component regulatory system</keyword>
<dbReference type="Gene3D" id="1.10.287.130">
    <property type="match status" value="1"/>
</dbReference>
<evidence type="ECO:0000313" key="16">
    <source>
        <dbReference type="EMBL" id="MDQ0112618.1"/>
    </source>
</evidence>
<dbReference type="EMBL" id="JAUSSU010000004">
    <property type="protein sequence ID" value="MDQ0112618.1"/>
    <property type="molecule type" value="Genomic_DNA"/>
</dbReference>
<dbReference type="CDD" id="cd06225">
    <property type="entry name" value="HAMP"/>
    <property type="match status" value="1"/>
</dbReference>
<keyword evidence="8 16" id="KW-0418">Kinase</keyword>
<keyword evidence="12" id="KW-0175">Coiled coil</keyword>
<keyword evidence="17" id="KW-1185">Reference proteome</keyword>
<dbReference type="InterPro" id="IPR005467">
    <property type="entry name" value="His_kinase_dom"/>
</dbReference>
<dbReference type="Pfam" id="PF00672">
    <property type="entry name" value="HAMP"/>
    <property type="match status" value="1"/>
</dbReference>
<dbReference type="Pfam" id="PF02518">
    <property type="entry name" value="HATPase_c"/>
    <property type="match status" value="1"/>
</dbReference>
<dbReference type="PROSITE" id="PS50885">
    <property type="entry name" value="HAMP"/>
    <property type="match status" value="1"/>
</dbReference>
<keyword evidence="13" id="KW-0812">Transmembrane</keyword>
<dbReference type="PROSITE" id="PS50109">
    <property type="entry name" value="HIS_KIN"/>
    <property type="match status" value="1"/>
</dbReference>
<evidence type="ECO:0000256" key="11">
    <source>
        <dbReference type="ARBA" id="ARBA00023136"/>
    </source>
</evidence>
<keyword evidence="7" id="KW-0547">Nucleotide-binding</keyword>
<dbReference type="PRINTS" id="PR00344">
    <property type="entry name" value="BCTRLSENSOR"/>
</dbReference>
<evidence type="ECO:0000256" key="6">
    <source>
        <dbReference type="ARBA" id="ARBA00022679"/>
    </source>
</evidence>
<dbReference type="InterPro" id="IPR036097">
    <property type="entry name" value="HisK_dim/P_sf"/>
</dbReference>
<keyword evidence="4" id="KW-1003">Cell membrane</keyword>
<dbReference type="InterPro" id="IPR050351">
    <property type="entry name" value="BphY/WalK/GraS-like"/>
</dbReference>
<dbReference type="Gene3D" id="3.30.565.10">
    <property type="entry name" value="Histidine kinase-like ATPase, C-terminal domain"/>
    <property type="match status" value="1"/>
</dbReference>
<evidence type="ECO:0000259" key="15">
    <source>
        <dbReference type="PROSITE" id="PS50885"/>
    </source>
</evidence>
<organism evidence="16 17">
    <name type="scientific">Paenibacillus harenae</name>
    <dbReference type="NCBI Taxonomy" id="306543"/>
    <lineage>
        <taxon>Bacteria</taxon>
        <taxon>Bacillati</taxon>
        <taxon>Bacillota</taxon>
        <taxon>Bacilli</taxon>
        <taxon>Bacillales</taxon>
        <taxon>Paenibacillaceae</taxon>
        <taxon>Paenibacillus</taxon>
    </lineage>
</organism>
<feature type="domain" description="HAMP" evidence="15">
    <location>
        <begin position="243"/>
        <end position="295"/>
    </location>
</feature>
<dbReference type="SUPFAM" id="SSF158472">
    <property type="entry name" value="HAMP domain-like"/>
    <property type="match status" value="1"/>
</dbReference>
<dbReference type="SMART" id="SM00387">
    <property type="entry name" value="HATPase_c"/>
    <property type="match status" value="1"/>
</dbReference>
<dbReference type="InterPro" id="IPR003660">
    <property type="entry name" value="HAMP_dom"/>
</dbReference>
<evidence type="ECO:0000259" key="14">
    <source>
        <dbReference type="PROSITE" id="PS50109"/>
    </source>
</evidence>
<keyword evidence="13" id="KW-1133">Transmembrane helix</keyword>
<dbReference type="GO" id="GO:0016301">
    <property type="term" value="F:kinase activity"/>
    <property type="evidence" value="ECO:0007669"/>
    <property type="project" value="UniProtKB-KW"/>
</dbReference>
<dbReference type="EC" id="2.7.13.3" evidence="3"/>
<dbReference type="SMART" id="SM00304">
    <property type="entry name" value="HAMP"/>
    <property type="match status" value="1"/>
</dbReference>
<dbReference type="SMART" id="SM00388">
    <property type="entry name" value="HisKA"/>
    <property type="match status" value="1"/>
</dbReference>
<comment type="subcellular location">
    <subcellularLocation>
        <location evidence="2">Cell membrane</location>
        <topology evidence="2">Multi-pass membrane protein</topology>
    </subcellularLocation>
</comment>
<dbReference type="CDD" id="cd00082">
    <property type="entry name" value="HisKA"/>
    <property type="match status" value="1"/>
</dbReference>
<dbReference type="Pfam" id="PF00512">
    <property type="entry name" value="HisKA"/>
    <property type="match status" value="1"/>
</dbReference>
<evidence type="ECO:0000256" key="8">
    <source>
        <dbReference type="ARBA" id="ARBA00022777"/>
    </source>
</evidence>
<dbReference type="RefSeq" id="WP_307203529.1">
    <property type="nucleotide sequence ID" value="NZ_JAUSSU010000004.1"/>
</dbReference>
<evidence type="ECO:0000256" key="7">
    <source>
        <dbReference type="ARBA" id="ARBA00022741"/>
    </source>
</evidence>
<accession>A0ABT9TZ19</accession>
<dbReference type="PANTHER" id="PTHR45453:SF3">
    <property type="entry name" value="HISTIDINE KINASE"/>
    <property type="match status" value="1"/>
</dbReference>
<feature type="domain" description="Histidine kinase" evidence="14">
    <location>
        <begin position="324"/>
        <end position="542"/>
    </location>
</feature>
<keyword evidence="6" id="KW-0808">Transferase</keyword>
<comment type="catalytic activity">
    <reaction evidence="1">
        <text>ATP + protein L-histidine = ADP + protein N-phospho-L-histidine.</text>
        <dbReference type="EC" id="2.7.13.3"/>
    </reaction>
</comment>
<dbReference type="InterPro" id="IPR004358">
    <property type="entry name" value="Sig_transdc_His_kin-like_C"/>
</dbReference>
<sequence length="542" mass="60415">MDRNAAGYRIPDEGDALTRLSHSVAFRLFAVTFVVIMLLLGVLLAVLAGSFASFYERRQVKDIKLEMNLIRDQYAKSAKSSGGDEGFPSTFFRFESDYFATISLVTMDKGKIMIQREKQRENGDSPQNGLPSFLPPGLDEQSQKFMLAFQEWRRDQQAFDKVMNESETLVYRSHGTGTASSGGDQLIAVAPVESDGSGEGTVLFAISSLQPVIGASKVIRDFSWYAFGVAIVLVPILAFLYAGILTKPLRSLNELAGRLASLDFSSRIRWRRKDEIGELSRTFDFLADNLQGALSELHEANDKLRKDIEREKALERMRRDFVAGVSHELKTPLSLIGGYAEGLQDNIGSGAKRARYAEVILDETRRMSAIVGDMLDLSHLESGQYQLNRDTFDAAMLIKETAERAHALGAEKNVNIEVSLPEERDGEVCAWGDRFRIGQVLTNLLSNAVRHASDGGTVTFMVIRDDDEWRFTVHNEGEPIPEEQRHLIWSQFYRVDKARVRESGGTGIGLAIVKQILDLHGSRYDVRNELGGVTFAFTLPVA</sequence>
<evidence type="ECO:0000256" key="9">
    <source>
        <dbReference type="ARBA" id="ARBA00022840"/>
    </source>
</evidence>
<evidence type="ECO:0000256" key="1">
    <source>
        <dbReference type="ARBA" id="ARBA00000085"/>
    </source>
</evidence>